<proteinExistence type="predicted"/>
<dbReference type="OrthoDB" id="10024657at2759"/>
<dbReference type="GeneID" id="111130504"/>
<evidence type="ECO:0000313" key="3">
    <source>
        <dbReference type="RefSeq" id="XP_022333355.1"/>
    </source>
</evidence>
<dbReference type="RefSeq" id="XP_022333355.1">
    <property type="nucleotide sequence ID" value="XM_022477647.1"/>
</dbReference>
<protein>
    <submittedName>
        <fullName evidence="3">Uncharacterized protein LOC111130504</fullName>
    </submittedName>
</protein>
<accession>A0A8B8DZG5</accession>
<reference evidence="3" key="1">
    <citation type="submission" date="2025-08" db="UniProtKB">
        <authorList>
            <consortium name="RefSeq"/>
        </authorList>
    </citation>
    <scope>IDENTIFICATION</scope>
    <source>
        <tissue evidence="3">Whole sample</tissue>
    </source>
</reference>
<name>A0A8B8DZG5_CRAVI</name>
<keyword evidence="2" id="KW-1185">Reference proteome</keyword>
<dbReference type="PROSITE" id="PS51257">
    <property type="entry name" value="PROKAR_LIPOPROTEIN"/>
    <property type="match status" value="1"/>
</dbReference>
<evidence type="ECO:0000256" key="1">
    <source>
        <dbReference type="SAM" id="SignalP"/>
    </source>
</evidence>
<feature type="signal peptide" evidence="1">
    <location>
        <begin position="1"/>
        <end position="25"/>
    </location>
</feature>
<keyword evidence="1" id="KW-0732">Signal</keyword>
<dbReference type="KEGG" id="cvn:111130504"/>
<organism evidence="2 3">
    <name type="scientific">Crassostrea virginica</name>
    <name type="common">Eastern oyster</name>
    <dbReference type="NCBI Taxonomy" id="6565"/>
    <lineage>
        <taxon>Eukaryota</taxon>
        <taxon>Metazoa</taxon>
        <taxon>Spiralia</taxon>
        <taxon>Lophotrochozoa</taxon>
        <taxon>Mollusca</taxon>
        <taxon>Bivalvia</taxon>
        <taxon>Autobranchia</taxon>
        <taxon>Pteriomorphia</taxon>
        <taxon>Ostreida</taxon>
        <taxon>Ostreoidea</taxon>
        <taxon>Ostreidae</taxon>
        <taxon>Crassostrea</taxon>
    </lineage>
</organism>
<gene>
    <name evidence="3" type="primary">LOC111130504</name>
</gene>
<dbReference type="AlphaFoldDB" id="A0A8B8DZG5"/>
<feature type="chain" id="PRO_5034375165" evidence="1">
    <location>
        <begin position="26"/>
        <end position="273"/>
    </location>
</feature>
<dbReference type="Proteomes" id="UP000694844">
    <property type="component" value="Chromosome 4"/>
</dbReference>
<evidence type="ECO:0000313" key="2">
    <source>
        <dbReference type="Proteomes" id="UP000694844"/>
    </source>
</evidence>
<sequence length="273" mass="30251">MKMTGSVCLSVVVLVIGCFDQGLFSKVGKRAVEENCCPSPNGMSIDLTQGTVSGSVAGVSTPIFYPQTSTESKCSYMAELTANFQSLTRCLYDWHHGGCVNFPMCGRRMLRIDMFLGDVRNGFMFNVGDSPSNNGWGGDSGHTQNDAEIFGRYPTMYSYKSDLCKSENTAWANTLLAPDVKRVTIFVANNFFRITNDQGFDVEDCHKCLFALNGQDPNDPANTLYMAFNKVIQKFSSRRGVGVCNVRIRWECPDCERSSILTTSLDVKSADWK</sequence>